<comment type="caution">
    <text evidence="1">The sequence shown here is derived from an EMBL/GenBank/DDBJ whole genome shotgun (WGS) entry which is preliminary data.</text>
</comment>
<proteinExistence type="predicted"/>
<evidence type="ECO:0000313" key="1">
    <source>
        <dbReference type="EMBL" id="GAL78014.1"/>
    </source>
</evidence>
<evidence type="ECO:0000313" key="2">
    <source>
        <dbReference type="Proteomes" id="UP000029643"/>
    </source>
</evidence>
<protein>
    <submittedName>
        <fullName evidence="1">Uncharacterized protein</fullName>
    </submittedName>
</protein>
<sequence length="69" mass="7775">MTSPETSNYFKTHKAELQAAKQSMLQQRSANSKGDVPSAQDVYIKVHAIRYSNGSGAYVLTIWKKHFKT</sequence>
<dbReference type="AlphaFoldDB" id="A0A090WRN9"/>
<dbReference type="Proteomes" id="UP000029643">
    <property type="component" value="Unassembled WGS sequence"/>
</dbReference>
<name>A0A090WRN9_9FLAO</name>
<dbReference type="EMBL" id="BBNU01000002">
    <property type="protein sequence ID" value="GAL78014.1"/>
    <property type="molecule type" value="Genomic_DNA"/>
</dbReference>
<gene>
    <name evidence="1" type="ORF">JCM19274_4513</name>
</gene>
<accession>A0A090WRN9</accession>
<reference evidence="1 2" key="1">
    <citation type="journal article" date="2014" name="Genome Announc.">
        <title>Draft Genome Sequences of Marine Flavobacterium Algibacter lectus Strains SS8 and NR4.</title>
        <authorList>
            <person name="Takatani N."/>
            <person name="Nakanishi M."/>
            <person name="Meirelles P."/>
            <person name="Mino S."/>
            <person name="Suda W."/>
            <person name="Oshima K."/>
            <person name="Hattori M."/>
            <person name="Ohkuma M."/>
            <person name="Hosokawa M."/>
            <person name="Miyashita K."/>
            <person name="Thompson F.L."/>
            <person name="Niwa A."/>
            <person name="Sawabe T."/>
            <person name="Sawabe T."/>
        </authorList>
    </citation>
    <scope>NUCLEOTIDE SEQUENCE [LARGE SCALE GENOMIC DNA]</scope>
    <source>
        <strain evidence="2">JCM19274</strain>
    </source>
</reference>
<organism evidence="1 2">
    <name type="scientific">Algibacter lectus</name>
    <dbReference type="NCBI Taxonomy" id="221126"/>
    <lineage>
        <taxon>Bacteria</taxon>
        <taxon>Pseudomonadati</taxon>
        <taxon>Bacteroidota</taxon>
        <taxon>Flavobacteriia</taxon>
        <taxon>Flavobacteriales</taxon>
        <taxon>Flavobacteriaceae</taxon>
        <taxon>Algibacter</taxon>
    </lineage>
</organism>